<accession>A0A6L6JI17</accession>
<name>A0A6L6JI17_9RHOB</name>
<dbReference type="InterPro" id="IPR014914">
    <property type="entry name" value="RES_dom"/>
</dbReference>
<evidence type="ECO:0000259" key="1">
    <source>
        <dbReference type="SMART" id="SM00953"/>
    </source>
</evidence>
<dbReference type="AlphaFoldDB" id="A0A6L6JI17"/>
<feature type="domain" description="RES" evidence="1">
    <location>
        <begin position="19"/>
        <end position="157"/>
    </location>
</feature>
<keyword evidence="3" id="KW-1185">Reference proteome</keyword>
<dbReference type="EMBL" id="WMIE01000032">
    <property type="protein sequence ID" value="MTH80207.1"/>
    <property type="molecule type" value="Genomic_DNA"/>
</dbReference>
<evidence type="ECO:0000313" key="2">
    <source>
        <dbReference type="EMBL" id="MTH80207.1"/>
    </source>
</evidence>
<dbReference type="Proteomes" id="UP000478183">
    <property type="component" value="Unassembled WGS sequence"/>
</dbReference>
<evidence type="ECO:0000313" key="3">
    <source>
        <dbReference type="Proteomes" id="UP000478183"/>
    </source>
</evidence>
<organism evidence="2 3">
    <name type="scientific">Paracoccus aestuariivivens</name>
    <dbReference type="NCBI Taxonomy" id="1820333"/>
    <lineage>
        <taxon>Bacteria</taxon>
        <taxon>Pseudomonadati</taxon>
        <taxon>Pseudomonadota</taxon>
        <taxon>Alphaproteobacteria</taxon>
        <taxon>Rhodobacterales</taxon>
        <taxon>Paracoccaceae</taxon>
        <taxon>Paracoccus</taxon>
    </lineage>
</organism>
<gene>
    <name evidence="2" type="ORF">GL286_21150</name>
</gene>
<dbReference type="RefSeq" id="WP_155097558.1">
    <property type="nucleotide sequence ID" value="NZ_WMIE01000032.1"/>
</dbReference>
<dbReference type="SMART" id="SM00953">
    <property type="entry name" value="RES"/>
    <property type="match status" value="1"/>
</dbReference>
<sequence>MRYDGLLYRALNPVWAREPLSGEGARRFGGRFNAKGTPALYTARSIVTAIREANQIGTLQPTTLVAYDARIERIFDATDPANLAAAEIDPATLAAADWRSRMLAEGRAPTQVMAARLIGEGYAGMQVRSFAPGAGSDDFNIVLWRWGADGDAILRLVDDEGRLR</sequence>
<reference evidence="2 3" key="1">
    <citation type="submission" date="2019-11" db="EMBL/GenBank/DDBJ databases">
        <authorList>
            <person name="Dong K."/>
        </authorList>
    </citation>
    <scope>NUCLEOTIDE SEQUENCE [LARGE SCALE GENOMIC DNA]</scope>
    <source>
        <strain evidence="2 3">NBRC 111993</strain>
    </source>
</reference>
<protein>
    <submittedName>
        <fullName evidence="2">RES domain-containing protein</fullName>
    </submittedName>
</protein>
<proteinExistence type="predicted"/>
<dbReference type="Pfam" id="PF08808">
    <property type="entry name" value="RES"/>
    <property type="match status" value="1"/>
</dbReference>
<dbReference type="OrthoDB" id="648213at2"/>
<comment type="caution">
    <text evidence="2">The sequence shown here is derived from an EMBL/GenBank/DDBJ whole genome shotgun (WGS) entry which is preliminary data.</text>
</comment>